<evidence type="ECO:0000256" key="1">
    <source>
        <dbReference type="ARBA" id="ARBA00022729"/>
    </source>
</evidence>
<keyword evidence="1" id="KW-0732">Signal</keyword>
<accession>A0A4Q7U7G7</accession>
<dbReference type="SUPFAM" id="SSF50494">
    <property type="entry name" value="Trypsin-like serine proteases"/>
    <property type="match status" value="1"/>
</dbReference>
<proteinExistence type="predicted"/>
<name>A0A4Q7U7G7_PSEST</name>
<gene>
    <name evidence="3" type="ORF">EV383_6219</name>
</gene>
<dbReference type="PANTHER" id="PTHR15462">
    <property type="entry name" value="SERINE PROTEASE"/>
    <property type="match status" value="1"/>
</dbReference>
<protein>
    <recommendedName>
        <fullName evidence="5">V8-like Glu-specific endopeptidase</fullName>
    </recommendedName>
</protein>
<evidence type="ECO:0008006" key="5">
    <source>
        <dbReference type="Google" id="ProtNLM"/>
    </source>
</evidence>
<organism evidence="3 4">
    <name type="scientific">Pseudonocardia sediminis</name>
    <dbReference type="NCBI Taxonomy" id="1397368"/>
    <lineage>
        <taxon>Bacteria</taxon>
        <taxon>Bacillati</taxon>
        <taxon>Actinomycetota</taxon>
        <taxon>Actinomycetes</taxon>
        <taxon>Pseudonocardiales</taxon>
        <taxon>Pseudonocardiaceae</taxon>
        <taxon>Pseudonocardia</taxon>
    </lineage>
</organism>
<evidence type="ECO:0000256" key="2">
    <source>
        <dbReference type="SAM" id="MobiDB-lite"/>
    </source>
</evidence>
<dbReference type="Gene3D" id="2.40.10.10">
    <property type="entry name" value="Trypsin-like serine proteases"/>
    <property type="match status" value="2"/>
</dbReference>
<dbReference type="AlphaFoldDB" id="A0A4Q7U7G7"/>
<dbReference type="Proteomes" id="UP000291591">
    <property type="component" value="Unassembled WGS sequence"/>
</dbReference>
<comment type="caution">
    <text evidence="3">The sequence shown here is derived from an EMBL/GenBank/DDBJ whole genome shotgun (WGS) entry which is preliminary data.</text>
</comment>
<dbReference type="InterPro" id="IPR050966">
    <property type="entry name" value="Glutamyl_endopeptidase"/>
</dbReference>
<dbReference type="EMBL" id="SHKL01000002">
    <property type="protein sequence ID" value="RZT75479.1"/>
    <property type="molecule type" value="Genomic_DNA"/>
</dbReference>
<feature type="region of interest" description="Disordered" evidence="2">
    <location>
        <begin position="281"/>
        <end position="304"/>
    </location>
</feature>
<evidence type="ECO:0000313" key="3">
    <source>
        <dbReference type="EMBL" id="RZT75479.1"/>
    </source>
</evidence>
<sequence>MAAACAAVVVAAFVSDSPARVSGPVSGLGSAAWRGAAEPIPVARSAVSPAARAAQPLVGGLAASTVGVLVVDGGRHQCSASVVASRSRRLLATAAHCVWLDDAWQVDGAVFIPGYASGEEPFGRWPVQTAWVPKAWQAARSPIDDVAAETDVAFVSLAPVDGRLAEEVLGAQGIRFFTPDRLTVAALGYPAIGAYDGQSLQACTGAARTEDFVGGSSTQVAGQVLVMTCDMTEGASGGPWLTGPDPASGRGQVIGVVSGGNDTDLLSPKFGAAAEDLYNTADTAASQSQNTAPDQSQTPLASSR</sequence>
<keyword evidence="4" id="KW-1185">Reference proteome</keyword>
<evidence type="ECO:0000313" key="4">
    <source>
        <dbReference type="Proteomes" id="UP000291591"/>
    </source>
</evidence>
<dbReference type="InterPro" id="IPR009003">
    <property type="entry name" value="Peptidase_S1_PA"/>
</dbReference>
<reference evidence="3 4" key="1">
    <citation type="submission" date="2019-02" db="EMBL/GenBank/DDBJ databases">
        <title>Sequencing the genomes of 1000 actinobacteria strains.</title>
        <authorList>
            <person name="Klenk H.-P."/>
        </authorList>
    </citation>
    <scope>NUCLEOTIDE SEQUENCE [LARGE SCALE GENOMIC DNA]</scope>
    <source>
        <strain evidence="3 4">DSM 45779</strain>
    </source>
</reference>
<dbReference type="InterPro" id="IPR043504">
    <property type="entry name" value="Peptidase_S1_PA_chymotrypsin"/>
</dbReference>